<feature type="region of interest" description="Disordered" evidence="2">
    <location>
        <begin position="469"/>
        <end position="511"/>
    </location>
</feature>
<dbReference type="Pfam" id="PF04388">
    <property type="entry name" value="Hamartin"/>
    <property type="match status" value="1"/>
</dbReference>
<evidence type="ECO:0000313" key="4">
    <source>
        <dbReference type="Proteomes" id="UP000241462"/>
    </source>
</evidence>
<proteinExistence type="predicted"/>
<dbReference type="STRING" id="2025994.A0A2T3A2Z7"/>
<dbReference type="SUPFAM" id="SSF48371">
    <property type="entry name" value="ARM repeat"/>
    <property type="match status" value="1"/>
</dbReference>
<accession>A0A2T3A2Z7</accession>
<feature type="region of interest" description="Disordered" evidence="2">
    <location>
        <begin position="937"/>
        <end position="992"/>
    </location>
</feature>
<dbReference type="EMBL" id="KZ678491">
    <property type="protein sequence ID" value="PSR81901.1"/>
    <property type="molecule type" value="Genomic_DNA"/>
</dbReference>
<dbReference type="PANTHER" id="PTHR15154">
    <property type="entry name" value="HAMARTIN"/>
    <property type="match status" value="1"/>
</dbReference>
<evidence type="ECO:0000313" key="3">
    <source>
        <dbReference type="EMBL" id="PSR81901.1"/>
    </source>
</evidence>
<gene>
    <name evidence="3" type="ORF">BD289DRAFT_484184</name>
</gene>
<dbReference type="GO" id="GO:0033596">
    <property type="term" value="C:TSC1-TSC2 complex"/>
    <property type="evidence" value="ECO:0007669"/>
    <property type="project" value="TreeGrafter"/>
</dbReference>
<reference evidence="3 4" key="1">
    <citation type="journal article" date="2018" name="Mycol. Prog.">
        <title>Coniella lustricola, a new species from submerged detritus.</title>
        <authorList>
            <person name="Raudabaugh D.B."/>
            <person name="Iturriaga T."/>
            <person name="Carver A."/>
            <person name="Mondo S."/>
            <person name="Pangilinan J."/>
            <person name="Lipzen A."/>
            <person name="He G."/>
            <person name="Amirebrahimi M."/>
            <person name="Grigoriev I.V."/>
            <person name="Miller A.N."/>
        </authorList>
    </citation>
    <scope>NUCLEOTIDE SEQUENCE [LARGE SCALE GENOMIC DNA]</scope>
    <source>
        <strain evidence="3 4">B22-T-1</strain>
    </source>
</reference>
<feature type="compositionally biased region" description="Basic and acidic residues" evidence="2">
    <location>
        <begin position="492"/>
        <end position="501"/>
    </location>
</feature>
<dbReference type="GO" id="GO:0032007">
    <property type="term" value="P:negative regulation of TOR signaling"/>
    <property type="evidence" value="ECO:0007669"/>
    <property type="project" value="TreeGrafter"/>
</dbReference>
<dbReference type="InParanoid" id="A0A2T3A2Z7"/>
<name>A0A2T3A2Z7_9PEZI</name>
<dbReference type="PANTHER" id="PTHR15154:SF2">
    <property type="entry name" value="HAMARTIN"/>
    <property type="match status" value="1"/>
</dbReference>
<evidence type="ECO:0000256" key="1">
    <source>
        <dbReference type="SAM" id="Coils"/>
    </source>
</evidence>
<keyword evidence="1" id="KW-0175">Coiled coil</keyword>
<feature type="compositionally biased region" description="Polar residues" evidence="2">
    <location>
        <begin position="943"/>
        <end position="957"/>
    </location>
</feature>
<feature type="coiled-coil region" evidence="1">
    <location>
        <begin position="637"/>
        <end position="696"/>
    </location>
</feature>
<feature type="region of interest" description="Disordered" evidence="2">
    <location>
        <begin position="887"/>
        <end position="912"/>
    </location>
</feature>
<feature type="compositionally biased region" description="Basic and acidic residues" evidence="2">
    <location>
        <begin position="973"/>
        <end position="982"/>
    </location>
</feature>
<feature type="coiled-coil region" evidence="1">
    <location>
        <begin position="728"/>
        <end position="776"/>
    </location>
</feature>
<keyword evidence="4" id="KW-1185">Reference proteome</keyword>
<dbReference type="Proteomes" id="UP000241462">
    <property type="component" value="Unassembled WGS sequence"/>
</dbReference>
<protein>
    <submittedName>
        <fullName evidence="3">Tuberous sclerosis 1</fullName>
    </submittedName>
</protein>
<dbReference type="GO" id="GO:0051726">
    <property type="term" value="P:regulation of cell cycle"/>
    <property type="evidence" value="ECO:0007669"/>
    <property type="project" value="TreeGrafter"/>
</dbReference>
<dbReference type="OrthoDB" id="6022054at2759"/>
<sequence>MSSSGSTKDLLRAINAFVPNASLPLPEELVQVIETYLEKHSNDGPSERLQEELLGIWDKTVKDAPTTHAVWLAILRQLLPSLHDPSFINEWWDRLQEPVLSHLIEDRTLRTEAWANTLAVLTNDYIADSDGSQQLATRLLQVWMHNAQLGNQGNNAQAINKAKLVRGGLLSYGRKKPKGFLAALDAFMVRRDSRIQALSLLCEFVQSQPPHLHVVLETPLFDNILWCLEYDTSSTVVTIAITALTMLLPNMPSSLVPYLPKLFNIYARVLFWDRERSLAAENTSIENRGAQGEPPPDWEECVFSPDLDHATIPNLLGYFTILYGLFPLNFLDYIRKPRRYLRHAEDPHADTIEVQPSEIQQKSERFRQYHVLHPNFYSHTLDSEKTDLSRFIKSEASEVVAECTALCLATDFGPSLEMGAHHDLGMSDLEEATITKSDQPFLMGQAMLERSPSRDHVWKAIAISGSPEEMRTQSSVFRRTSQSSHAPSTRDTGPHRPRELPGDSPTLPPSLVLSASHTNLQDIINSNKVIKSGMHHSMANDSVPSLALSHQGSAVEKAPSRISNVPPPAEVESTAVSSGQISEHSSQLRKEILLLSNDLAFERYMKHQHMAHIGELKRRQLKEAATEAETQNLYLINRNLRSRLEEAKRSELRAKKESDNRRNLSKKLESDLSAKLKVLREEQKKWNAEGATLRRELEVKIQECDKLTKMLCEHETVELNSKQNQRAVEDQDQEMIRLKAEIHRLLESERSFFAKEQEAQERLAQAAESISRAQALDMKLSARDTELEQAKKIYESQITELNTKLQEALSGTAGRPKRDVDAKQAVDGSLAASRAKMADLQRQHSVLVTKYINLQSSILDMNAARGQSFSARSGINLDSADAEISAIVQDGEPPSPVQRRRSQRGRGFSDPEYFVEGAKYNVTPPLDALAGSSLNTVLHRPSTPMSGTADGSSTTDKSPPERYNGRGVSQSSSRREKRDKKSSGIRGIRGFV</sequence>
<dbReference type="InterPro" id="IPR016024">
    <property type="entry name" value="ARM-type_fold"/>
</dbReference>
<organism evidence="3 4">
    <name type="scientific">Coniella lustricola</name>
    <dbReference type="NCBI Taxonomy" id="2025994"/>
    <lineage>
        <taxon>Eukaryota</taxon>
        <taxon>Fungi</taxon>
        <taxon>Dikarya</taxon>
        <taxon>Ascomycota</taxon>
        <taxon>Pezizomycotina</taxon>
        <taxon>Sordariomycetes</taxon>
        <taxon>Sordariomycetidae</taxon>
        <taxon>Diaporthales</taxon>
        <taxon>Schizoparmaceae</taxon>
        <taxon>Coniella</taxon>
    </lineage>
</organism>
<feature type="compositionally biased region" description="Polar residues" evidence="2">
    <location>
        <begin position="472"/>
        <end position="491"/>
    </location>
</feature>
<dbReference type="AlphaFoldDB" id="A0A2T3A2Z7"/>
<evidence type="ECO:0000256" key="2">
    <source>
        <dbReference type="SAM" id="MobiDB-lite"/>
    </source>
</evidence>
<dbReference type="InterPro" id="IPR007483">
    <property type="entry name" value="Hamartin"/>
</dbReference>